<dbReference type="SUPFAM" id="SSF56235">
    <property type="entry name" value="N-terminal nucleophile aminohydrolases (Ntn hydrolases)"/>
    <property type="match status" value="1"/>
</dbReference>
<feature type="binding site" evidence="11">
    <location>
        <begin position="341"/>
        <end position="342"/>
    </location>
    <ligand>
        <name>ATP</name>
        <dbReference type="ChEBI" id="CHEBI:30616"/>
    </ligand>
</feature>
<dbReference type="PIRSF" id="PIRSF001589">
    <property type="entry name" value="Asn_synthetase_glu-h"/>
    <property type="match status" value="1"/>
</dbReference>
<evidence type="ECO:0000256" key="7">
    <source>
        <dbReference type="ARBA" id="ARBA00022888"/>
    </source>
</evidence>
<evidence type="ECO:0000256" key="6">
    <source>
        <dbReference type="ARBA" id="ARBA00022840"/>
    </source>
</evidence>
<dbReference type="PANTHER" id="PTHR11772">
    <property type="entry name" value="ASPARAGINE SYNTHETASE"/>
    <property type="match status" value="1"/>
</dbReference>
<feature type="domain" description="Glutamine amidotransferase type-2" evidence="13">
    <location>
        <begin position="2"/>
        <end position="184"/>
    </location>
</feature>
<name>A0A481YVI6_9VIRU</name>
<keyword evidence="10" id="KW-0315">Glutamine amidotransferase</keyword>
<sequence length="532" mass="58109">MCGIFGYLGTRPCTGSETARLLEHAAKCRHRGPDQSRSGLYCEGRAFLVFHRLKVVDTSDKGMQPFRHREWASVCNGEIYNHARLRKEHGLEVASECDAEVVAPLVRKVGGAAACRLLDGVFAFLAVSAAGQAWVGRDPIGVRPLFLGRGDRGDLVVASEAKSIPPGFRVEPFPPGCVSCFQWSPEAQAWRENRARYCENKFPYVLEPPAAAEHKIRALLGAAVAKRTMSDRPIGCLLSGGLDSSIIAAILSAQAPKGQRLRTFSIGLAGAVDLEYARLVAAHLGTDHTEVVVSEAELLAAIPRAIYHAESYDVTTVRAAAPMLLLSEHIARETDVAVVFSGEGSDEASGSYIYFHNAPDPAAFRAETERLLGELHYFDVLRCDRATAAAGLEVRVPFLDRAFLDYYMSLGPEMKQPVAGVEKHLLRKTFAGLLPAEVAWRKKEGMSDGVSSMGRPWYGVIQEQARGLYSEAALRQWPAGANAPQTLEAHHFRVLFEGFFPGRGGLVPHYWLPKWSGDVKDPSARVLAAYAR</sequence>
<evidence type="ECO:0000256" key="10">
    <source>
        <dbReference type="PIRSR" id="PIRSR001589-1"/>
    </source>
</evidence>
<evidence type="ECO:0000256" key="2">
    <source>
        <dbReference type="ARBA" id="ARBA00012737"/>
    </source>
</evidence>
<dbReference type="EC" id="6.3.5.4" evidence="2"/>
<evidence type="ECO:0000256" key="9">
    <source>
        <dbReference type="ARBA" id="ARBA00048741"/>
    </source>
</evidence>
<feature type="binding site" evidence="11">
    <location>
        <position position="266"/>
    </location>
    <ligand>
        <name>ATP</name>
        <dbReference type="ChEBI" id="CHEBI:30616"/>
    </ligand>
</feature>
<evidence type="ECO:0000259" key="13">
    <source>
        <dbReference type="PROSITE" id="PS51278"/>
    </source>
</evidence>
<dbReference type="InterPro" id="IPR050795">
    <property type="entry name" value="Asn_Synthetase"/>
</dbReference>
<organism evidence="14">
    <name type="scientific">Marseillevirus LCMAC103</name>
    <dbReference type="NCBI Taxonomy" id="2506604"/>
    <lineage>
        <taxon>Viruses</taxon>
        <taxon>Varidnaviria</taxon>
        <taxon>Bamfordvirae</taxon>
        <taxon>Nucleocytoviricota</taxon>
        <taxon>Megaviricetes</taxon>
        <taxon>Pimascovirales</taxon>
        <taxon>Pimascovirales incertae sedis</taxon>
        <taxon>Marseilleviridae</taxon>
    </lineage>
</organism>
<dbReference type="InterPro" id="IPR017932">
    <property type="entry name" value="GATase_2_dom"/>
</dbReference>
<dbReference type="Gene3D" id="3.40.50.620">
    <property type="entry name" value="HUPs"/>
    <property type="match status" value="1"/>
</dbReference>
<dbReference type="NCBIfam" id="TIGR01536">
    <property type="entry name" value="asn_synth_AEB"/>
    <property type="match status" value="1"/>
</dbReference>
<dbReference type="InterPro" id="IPR029055">
    <property type="entry name" value="Ntn_hydrolases_N"/>
</dbReference>
<gene>
    <name evidence="14" type="ORF">LCMAC103_02490</name>
</gene>
<dbReference type="Pfam" id="PF13537">
    <property type="entry name" value="GATase_7"/>
    <property type="match status" value="1"/>
</dbReference>
<dbReference type="InterPro" id="IPR014729">
    <property type="entry name" value="Rossmann-like_a/b/a_fold"/>
</dbReference>
<dbReference type="GO" id="GO:0004066">
    <property type="term" value="F:asparagine synthase (glutamine-hydrolyzing) activity"/>
    <property type="evidence" value="ECO:0007669"/>
    <property type="project" value="UniProtKB-EC"/>
</dbReference>
<dbReference type="Pfam" id="PF00733">
    <property type="entry name" value="Asn_synthase"/>
    <property type="match status" value="2"/>
</dbReference>
<dbReference type="PROSITE" id="PS51278">
    <property type="entry name" value="GATASE_TYPE_2"/>
    <property type="match status" value="1"/>
</dbReference>
<dbReference type="InterPro" id="IPR006426">
    <property type="entry name" value="Asn_synth_AEB"/>
</dbReference>
<proteinExistence type="predicted"/>
<keyword evidence="6 11" id="KW-0067">ATP-binding</keyword>
<evidence type="ECO:0000256" key="12">
    <source>
        <dbReference type="PIRSR" id="PIRSR001589-3"/>
    </source>
</evidence>
<dbReference type="Gene3D" id="3.60.20.10">
    <property type="entry name" value="Glutamine Phosphoribosylpyrophosphate, subunit 1, domain 1"/>
    <property type="match status" value="1"/>
</dbReference>
<evidence type="ECO:0000256" key="4">
    <source>
        <dbReference type="ARBA" id="ARBA00022605"/>
    </source>
</evidence>
<keyword evidence="3" id="KW-0436">Ligase</keyword>
<dbReference type="GO" id="GO:0005524">
    <property type="term" value="F:ATP binding"/>
    <property type="evidence" value="ECO:0007669"/>
    <property type="project" value="UniProtKB-KW"/>
</dbReference>
<feature type="binding site" evidence="11">
    <location>
        <position position="237"/>
    </location>
    <ligand>
        <name>ATP</name>
        <dbReference type="ChEBI" id="CHEBI:30616"/>
    </ligand>
</feature>
<accession>A0A481YVI6</accession>
<dbReference type="CDD" id="cd01991">
    <property type="entry name" value="Asn_synthase_B_C"/>
    <property type="match status" value="1"/>
</dbReference>
<keyword evidence="4 10" id="KW-0028">Amino-acid biosynthesis</keyword>
<dbReference type="SUPFAM" id="SSF52402">
    <property type="entry name" value="Adenine nucleotide alpha hydrolases-like"/>
    <property type="match status" value="1"/>
</dbReference>
<comment type="pathway">
    <text evidence="1">Amino-acid biosynthesis; L-asparagine biosynthesis; L-asparagine from L-aspartate (L-Gln route): step 1/1.</text>
</comment>
<keyword evidence="5 11" id="KW-0547">Nucleotide-binding</keyword>
<dbReference type="InterPro" id="IPR001962">
    <property type="entry name" value="Asn_synthase"/>
</dbReference>
<evidence type="ECO:0000256" key="3">
    <source>
        <dbReference type="ARBA" id="ARBA00022598"/>
    </source>
</evidence>
<dbReference type="PANTHER" id="PTHR11772:SF23">
    <property type="entry name" value="ASPARAGINE SYNTHETASE [GLUTAMINE-HYDROLYZING]"/>
    <property type="match status" value="1"/>
</dbReference>
<dbReference type="GO" id="GO:0006529">
    <property type="term" value="P:asparagine biosynthetic process"/>
    <property type="evidence" value="ECO:0007669"/>
    <property type="project" value="UniProtKB-KW"/>
</dbReference>
<protein>
    <recommendedName>
        <fullName evidence="2">asparagine synthase (glutamine-hydrolyzing)</fullName>
        <ecNumber evidence="2">6.3.5.4</ecNumber>
    </recommendedName>
    <alternativeName>
        <fullName evidence="8">Glutamine-dependent asparagine synthetase</fullName>
    </alternativeName>
</protein>
<evidence type="ECO:0000256" key="5">
    <source>
        <dbReference type="ARBA" id="ARBA00022741"/>
    </source>
</evidence>
<comment type="catalytic activity">
    <reaction evidence="9">
        <text>L-aspartate + L-glutamine + ATP + H2O = L-asparagine + L-glutamate + AMP + diphosphate + H(+)</text>
        <dbReference type="Rhea" id="RHEA:12228"/>
        <dbReference type="ChEBI" id="CHEBI:15377"/>
        <dbReference type="ChEBI" id="CHEBI:15378"/>
        <dbReference type="ChEBI" id="CHEBI:29985"/>
        <dbReference type="ChEBI" id="CHEBI:29991"/>
        <dbReference type="ChEBI" id="CHEBI:30616"/>
        <dbReference type="ChEBI" id="CHEBI:33019"/>
        <dbReference type="ChEBI" id="CHEBI:58048"/>
        <dbReference type="ChEBI" id="CHEBI:58359"/>
        <dbReference type="ChEBI" id="CHEBI:456215"/>
        <dbReference type="EC" id="6.3.5.4"/>
    </reaction>
</comment>
<evidence type="ECO:0000313" key="14">
    <source>
        <dbReference type="EMBL" id="QBK86911.1"/>
    </source>
</evidence>
<evidence type="ECO:0000256" key="8">
    <source>
        <dbReference type="ARBA" id="ARBA00030234"/>
    </source>
</evidence>
<evidence type="ECO:0000256" key="1">
    <source>
        <dbReference type="ARBA" id="ARBA00005187"/>
    </source>
</evidence>
<feature type="binding site" evidence="11">
    <location>
        <position position="98"/>
    </location>
    <ligand>
        <name>L-glutamine</name>
        <dbReference type="ChEBI" id="CHEBI:58359"/>
    </ligand>
</feature>
<feature type="active site" description="For GATase activity" evidence="10">
    <location>
        <position position="2"/>
    </location>
</feature>
<reference evidence="14" key="1">
    <citation type="journal article" date="2019" name="MBio">
        <title>Virus Genomes from Deep Sea Sediments Expand the Ocean Megavirome and Support Independent Origins of Viral Gigantism.</title>
        <authorList>
            <person name="Backstrom D."/>
            <person name="Yutin N."/>
            <person name="Jorgensen S.L."/>
            <person name="Dharamshi J."/>
            <person name="Homa F."/>
            <person name="Zaremba-Niedwiedzka K."/>
            <person name="Spang A."/>
            <person name="Wolf Y.I."/>
            <person name="Koonin E.V."/>
            <person name="Ettema T.J."/>
        </authorList>
    </citation>
    <scope>NUCLEOTIDE SEQUENCE</scope>
</reference>
<dbReference type="EMBL" id="MK500338">
    <property type="protein sequence ID" value="QBK86911.1"/>
    <property type="molecule type" value="Genomic_DNA"/>
</dbReference>
<keyword evidence="7 10" id="KW-0061">Asparagine biosynthesis</keyword>
<evidence type="ECO:0000256" key="11">
    <source>
        <dbReference type="PIRSR" id="PIRSR001589-2"/>
    </source>
</evidence>
<feature type="site" description="Important for beta-aspartyl-AMP intermediate formation" evidence="12">
    <location>
        <position position="343"/>
    </location>
</feature>